<evidence type="ECO:0000256" key="2">
    <source>
        <dbReference type="ARBA" id="ARBA00022448"/>
    </source>
</evidence>
<dbReference type="GO" id="GO:0015979">
    <property type="term" value="P:photosynthesis"/>
    <property type="evidence" value="ECO:0007669"/>
    <property type="project" value="InterPro"/>
</dbReference>
<dbReference type="Pfam" id="PF03040">
    <property type="entry name" value="CemA"/>
    <property type="match status" value="1"/>
</dbReference>
<keyword evidence="5" id="KW-1133">Transmembrane helix</keyword>
<dbReference type="InterPro" id="IPR004282">
    <property type="entry name" value="CemA"/>
</dbReference>
<feature type="non-terminal residue" evidence="11">
    <location>
        <position position="333"/>
    </location>
</feature>
<keyword evidence="3" id="KW-0812">Transmembrane</keyword>
<dbReference type="PROSITE" id="PS51010">
    <property type="entry name" value="CYTF"/>
    <property type="match status" value="1"/>
</dbReference>
<feature type="binding site" description="covalent" evidence="9">
    <location>
        <position position="251"/>
    </location>
    <ligand>
        <name>heme</name>
        <dbReference type="ChEBI" id="CHEBI:30413"/>
    </ligand>
</feature>
<evidence type="ECO:0000256" key="7">
    <source>
        <dbReference type="ARBA" id="ARBA00023136"/>
    </source>
</evidence>
<dbReference type="InterPro" id="IPR024094">
    <property type="entry name" value="Cyt_f_lg_dom"/>
</dbReference>
<comment type="caution">
    <text evidence="11">The sequence shown here is derived from an EMBL/GenBank/DDBJ whole genome shotgun (WGS) entry which is preliminary data.</text>
</comment>
<dbReference type="GO" id="GO:0020037">
    <property type="term" value="F:heme binding"/>
    <property type="evidence" value="ECO:0007669"/>
    <property type="project" value="InterPro"/>
</dbReference>
<dbReference type="EMBL" id="LSRQ01003799">
    <property type="protein sequence ID" value="OAY70671.1"/>
    <property type="molecule type" value="Genomic_DNA"/>
</dbReference>
<evidence type="ECO:0000313" key="11">
    <source>
        <dbReference type="EMBL" id="OAY70671.1"/>
    </source>
</evidence>
<keyword evidence="7" id="KW-0472">Membrane</keyword>
<dbReference type="Pfam" id="PF16639">
    <property type="entry name" value="Apocytochr_F_N"/>
    <property type="match status" value="1"/>
</dbReference>
<reference evidence="11 12" key="1">
    <citation type="journal article" date="2016" name="DNA Res.">
        <title>The draft genome of MD-2 pineapple using hybrid error correction of long reads.</title>
        <authorList>
            <person name="Redwan R.M."/>
            <person name="Saidin A."/>
            <person name="Kumar S.V."/>
        </authorList>
    </citation>
    <scope>NUCLEOTIDE SEQUENCE [LARGE SCALE GENOMIC DNA]</scope>
    <source>
        <strain evidence="12">cv. MD2</strain>
        <tissue evidence="11">Leaf</tissue>
    </source>
</reference>
<dbReference type="Proteomes" id="UP000092600">
    <property type="component" value="Unassembled WGS sequence"/>
</dbReference>
<dbReference type="GO" id="GO:1902600">
    <property type="term" value="P:proton transmembrane transport"/>
    <property type="evidence" value="ECO:0007669"/>
    <property type="project" value="UniProtKB-KW"/>
</dbReference>
<sequence length="333" mass="38263">IFCPGGSLSFNKCLELWVTNWWNTGQSETLLNIIQEKNVLERFIELEELFLLDEMIKEYPETHIQKLRIGIHKETIQLVKTHNEYHLHIILHFSTNIISFAILSGYFILGNEELVILNSWVQEFLYNLSDTIKAFSILLVTDLWIGFHSTHGWELIIGSFYNDFGLAHNDQIISGLVSTFPVILDTIVKYWIFRYLNRVSPSLEQMTRSISVSIMIYVITRASISNAYPIFAQQGYENPREATGRIVCANCHLADKPVDIEVPQAVLPDTVFEAVVRIPYDMQLKQVLANGKKGGFECGCCSYFTRGIRIRHLAPRVVRIVFSGRYSHRSLLS</sequence>
<dbReference type="STRING" id="4615.A0A199V1A7"/>
<dbReference type="InterPro" id="IPR002325">
    <property type="entry name" value="Cyt_f"/>
</dbReference>
<dbReference type="FunFam" id="2.60.40.830:FF:000004">
    <property type="entry name" value="Cytochrome f, chloroplastic"/>
    <property type="match status" value="1"/>
</dbReference>
<evidence type="ECO:0000313" key="12">
    <source>
        <dbReference type="Proteomes" id="UP000092600"/>
    </source>
</evidence>
<dbReference type="PRINTS" id="PR00610">
    <property type="entry name" value="CYTOCHROMEF"/>
</dbReference>
<feature type="non-terminal residue" evidence="11">
    <location>
        <position position="1"/>
    </location>
</feature>
<dbReference type="GO" id="GO:0005506">
    <property type="term" value="F:iron ion binding"/>
    <property type="evidence" value="ECO:0007669"/>
    <property type="project" value="InterPro"/>
</dbReference>
<keyword evidence="9" id="KW-0479">Metal-binding</keyword>
<feature type="binding site" description="axial binding residue" evidence="9">
    <location>
        <position position="228"/>
    </location>
    <ligand>
        <name>heme</name>
        <dbReference type="ChEBI" id="CHEBI:30413"/>
    </ligand>
    <ligandPart>
        <name>Fe</name>
        <dbReference type="ChEBI" id="CHEBI:18248"/>
    </ligandPart>
</feature>
<keyword evidence="9" id="KW-0349">Heme</keyword>
<dbReference type="PANTHER" id="PTHR33650:SF2">
    <property type="entry name" value="CHLOROPLAST ENVELOPE MEMBRANE PROTEIN"/>
    <property type="match status" value="1"/>
</dbReference>
<keyword evidence="6" id="KW-0406">Ion transport</keyword>
<gene>
    <name evidence="11" type="ORF">ACMD2_15134</name>
</gene>
<evidence type="ECO:0000256" key="8">
    <source>
        <dbReference type="ARBA" id="ARBA00043980"/>
    </source>
</evidence>
<dbReference type="SUPFAM" id="SSF49441">
    <property type="entry name" value="Cytochrome f, large domain"/>
    <property type="match status" value="1"/>
</dbReference>
<name>A0A199V1A7_ANACO</name>
<feature type="domain" description="Cytochrome f large" evidence="10">
    <location>
        <begin position="228"/>
        <end position="310"/>
    </location>
</feature>
<evidence type="ECO:0000256" key="9">
    <source>
        <dbReference type="PIRSR" id="PIRSR602325-50"/>
    </source>
</evidence>
<comment type="subcellular location">
    <subcellularLocation>
        <location evidence="1">Membrane</location>
        <topology evidence="1">Multi-pass membrane protein</topology>
    </subcellularLocation>
</comment>
<keyword evidence="9" id="KW-0408">Iron</keyword>
<dbReference type="GO" id="GO:0042651">
    <property type="term" value="C:thylakoid membrane"/>
    <property type="evidence" value="ECO:0007669"/>
    <property type="project" value="InterPro"/>
</dbReference>
<accession>A0A199V1A7</accession>
<feature type="binding site" description="covalent" evidence="9">
    <location>
        <position position="248"/>
    </location>
    <ligand>
        <name>heme</name>
        <dbReference type="ChEBI" id="CHEBI:30413"/>
    </ligand>
</feature>
<evidence type="ECO:0000256" key="6">
    <source>
        <dbReference type="ARBA" id="ARBA00023065"/>
    </source>
</evidence>
<proteinExistence type="inferred from homology"/>
<dbReference type="PANTHER" id="PTHR33650">
    <property type="entry name" value="CHLOROPLAST ENVELOPE MEMBRANE PROTEIN-RELATED"/>
    <property type="match status" value="1"/>
</dbReference>
<comment type="cofactor">
    <cofactor evidence="9">
        <name>heme</name>
        <dbReference type="ChEBI" id="CHEBI:30413"/>
    </cofactor>
    <text evidence="9">Binds 1 heme group covalently.</text>
</comment>
<evidence type="ECO:0000256" key="3">
    <source>
        <dbReference type="ARBA" id="ARBA00022692"/>
    </source>
</evidence>
<evidence type="ECO:0000256" key="4">
    <source>
        <dbReference type="ARBA" id="ARBA00022781"/>
    </source>
</evidence>
<evidence type="ECO:0000256" key="1">
    <source>
        <dbReference type="ARBA" id="ARBA00004141"/>
    </source>
</evidence>
<feature type="binding site" description="axial binding residue" evidence="9">
    <location>
        <position position="252"/>
    </location>
    <ligand>
        <name>heme</name>
        <dbReference type="ChEBI" id="CHEBI:30413"/>
    </ligand>
    <ligandPart>
        <name>Fe</name>
        <dbReference type="ChEBI" id="CHEBI:18248"/>
    </ligandPart>
</feature>
<organism evidence="11 12">
    <name type="scientific">Ananas comosus</name>
    <name type="common">Pineapple</name>
    <name type="synonym">Ananas ananas</name>
    <dbReference type="NCBI Taxonomy" id="4615"/>
    <lineage>
        <taxon>Eukaryota</taxon>
        <taxon>Viridiplantae</taxon>
        <taxon>Streptophyta</taxon>
        <taxon>Embryophyta</taxon>
        <taxon>Tracheophyta</taxon>
        <taxon>Spermatophyta</taxon>
        <taxon>Magnoliopsida</taxon>
        <taxon>Liliopsida</taxon>
        <taxon>Poales</taxon>
        <taxon>Bromeliaceae</taxon>
        <taxon>Bromelioideae</taxon>
        <taxon>Ananas</taxon>
    </lineage>
</organism>
<keyword evidence="2" id="KW-0813">Transport</keyword>
<keyword evidence="4" id="KW-0375">Hydrogen ion transport</keyword>
<comment type="similarity">
    <text evidence="8">Belongs to the CemA family.</text>
</comment>
<evidence type="ECO:0000256" key="5">
    <source>
        <dbReference type="ARBA" id="ARBA00022989"/>
    </source>
</evidence>
<evidence type="ECO:0000259" key="10">
    <source>
        <dbReference type="Pfam" id="PF16639"/>
    </source>
</evidence>
<dbReference type="AlphaFoldDB" id="A0A199V1A7"/>
<dbReference type="InterPro" id="IPR036826">
    <property type="entry name" value="Cyt_f_lg_dom_sf"/>
</dbReference>
<protein>
    <submittedName>
        <fullName evidence="11">Chloroplast envelope membrane protein</fullName>
    </submittedName>
</protein>
<dbReference type="Gene3D" id="2.60.40.830">
    <property type="entry name" value="Cytochrome f large domain"/>
    <property type="match status" value="1"/>
</dbReference>
<dbReference type="GO" id="GO:0009055">
    <property type="term" value="F:electron transfer activity"/>
    <property type="evidence" value="ECO:0007669"/>
    <property type="project" value="InterPro"/>
</dbReference>